<dbReference type="Proteomes" id="UP000001940">
    <property type="component" value="Chromosome IV"/>
</dbReference>
<dbReference type="PANTHER" id="PTHR21479:SF6">
    <property type="entry name" value="MBL FOLD METALLO-HYDROLASE-RELATED"/>
    <property type="match status" value="1"/>
</dbReference>
<dbReference type="PANTHER" id="PTHR21479">
    <property type="match status" value="1"/>
</dbReference>
<gene>
    <name evidence="2" type="ORF">CELE_F47C12.13</name>
    <name evidence="2 4" type="ORF">F47C12.13</name>
</gene>
<organism evidence="2 3">
    <name type="scientific">Caenorhabditis elegans</name>
    <dbReference type="NCBI Taxonomy" id="6239"/>
    <lineage>
        <taxon>Eukaryota</taxon>
        <taxon>Metazoa</taxon>
        <taxon>Ecdysozoa</taxon>
        <taxon>Nematoda</taxon>
        <taxon>Chromadorea</taxon>
        <taxon>Rhabditida</taxon>
        <taxon>Rhabditina</taxon>
        <taxon>Rhabditomorpha</taxon>
        <taxon>Rhabditoidea</taxon>
        <taxon>Rhabditidae</taxon>
        <taxon>Peloderinae</taxon>
        <taxon>Caenorhabditis</taxon>
    </lineage>
</organism>
<dbReference type="GeneID" id="24104597"/>
<sequence>MILPTLLLTFLCSLATSDPIYFDITIHCDLSFSRWCGDLYVLEKDFFVHDVLPQIDFCATEHHKNYTFTVTPGGDFSNEYEFAYVLNHNCTTDGKIRCLKPSSTTDVPVAMEQSVRFDIEAADNGEQFMCSNP</sequence>
<dbReference type="InParanoid" id="M1Z889"/>
<dbReference type="Pfam" id="PF05912">
    <property type="entry name" value="DUF870"/>
    <property type="match status" value="1"/>
</dbReference>
<evidence type="ECO:0000313" key="2">
    <source>
        <dbReference type="EMBL" id="CCU83357.1"/>
    </source>
</evidence>
<dbReference type="InterPro" id="IPR008588">
    <property type="entry name" value="DUF870_CAE_spp"/>
</dbReference>
<keyword evidence="1" id="KW-0732">Signal</keyword>
<feature type="chain" id="PRO_5004019621" evidence="1">
    <location>
        <begin position="18"/>
        <end position="133"/>
    </location>
</feature>
<dbReference type="HOGENOM" id="CLU_157466_0_0_1"/>
<dbReference type="CTD" id="24104597"/>
<reference evidence="2 3" key="1">
    <citation type="journal article" date="1998" name="Science">
        <title>Genome sequence of the nematode C. elegans: a platform for investigating biology.</title>
        <authorList>
            <consortium name="The C. elegans sequencing consortium"/>
            <person name="Sulson J.E."/>
            <person name="Waterston R."/>
        </authorList>
    </citation>
    <scope>NUCLEOTIDE SEQUENCE [LARGE SCALE GENOMIC DNA]</scope>
    <source>
        <strain evidence="2 3">Bristol N2</strain>
    </source>
</reference>
<accession>M1Z889</accession>
<protein>
    <submittedName>
        <fullName evidence="2">Uncharacterized protein</fullName>
    </submittedName>
</protein>
<dbReference type="Bgee" id="WBGene00235115">
    <property type="expression patterns" value="Expressed in pharyngeal muscle cell (C elegans) and 1 other cell type or tissue"/>
</dbReference>
<dbReference type="AlphaFoldDB" id="M1Z889"/>
<evidence type="ECO:0000256" key="1">
    <source>
        <dbReference type="SAM" id="SignalP"/>
    </source>
</evidence>
<dbReference type="OrthoDB" id="5898627at2759"/>
<dbReference type="WormBase" id="F47C12.13">
    <property type="protein sequence ID" value="CE48276"/>
    <property type="gene ID" value="WBGene00235115"/>
</dbReference>
<dbReference type="AGR" id="WB:WBGene00235115"/>
<dbReference type="FunCoup" id="M1Z889">
    <property type="interactions" value="811"/>
</dbReference>
<dbReference type="RefSeq" id="NP_001294238.1">
    <property type="nucleotide sequence ID" value="NM_001307309.1"/>
</dbReference>
<evidence type="ECO:0000313" key="3">
    <source>
        <dbReference type="Proteomes" id="UP000001940"/>
    </source>
</evidence>
<dbReference type="EMBL" id="BX284604">
    <property type="protein sequence ID" value="CCU83357.1"/>
    <property type="molecule type" value="Genomic_DNA"/>
</dbReference>
<name>M1Z889_CAEEL</name>
<proteinExistence type="predicted"/>
<keyword evidence="3" id="KW-1185">Reference proteome</keyword>
<dbReference type="OMA" id="RECIQPE"/>
<dbReference type="KEGG" id="cel:CELE_F47C12.13"/>
<dbReference type="PaxDb" id="6239-F47C12.13"/>
<feature type="signal peptide" evidence="1">
    <location>
        <begin position="1"/>
        <end position="17"/>
    </location>
</feature>
<evidence type="ECO:0000313" key="4">
    <source>
        <dbReference type="WormBase" id="F47C12.13"/>
    </source>
</evidence>
<dbReference type="eggNOG" id="ENOG502TJAM">
    <property type="taxonomic scope" value="Eukaryota"/>
</dbReference>